<accession>A0A0F6SHD8</accession>
<dbReference type="KEGG" id="samy:DB32_007418"/>
<reference evidence="2 3" key="1">
    <citation type="submission" date="2015-03" db="EMBL/GenBank/DDBJ databases">
        <title>Genome assembly of Sandaracinus amylolyticus DSM 53668.</title>
        <authorList>
            <person name="Sharma G."/>
            <person name="Subramanian S."/>
        </authorList>
    </citation>
    <scope>NUCLEOTIDE SEQUENCE [LARGE SCALE GENOMIC DNA]</scope>
    <source>
        <strain evidence="2 3">DSM 53668</strain>
    </source>
</reference>
<dbReference type="EMBL" id="CP011125">
    <property type="protein sequence ID" value="AKF10269.1"/>
    <property type="molecule type" value="Genomic_DNA"/>
</dbReference>
<organism evidence="2 3">
    <name type="scientific">Sandaracinus amylolyticus</name>
    <dbReference type="NCBI Taxonomy" id="927083"/>
    <lineage>
        <taxon>Bacteria</taxon>
        <taxon>Pseudomonadati</taxon>
        <taxon>Myxococcota</taxon>
        <taxon>Polyangia</taxon>
        <taxon>Polyangiales</taxon>
        <taxon>Sandaracinaceae</taxon>
        <taxon>Sandaracinus</taxon>
    </lineage>
</organism>
<evidence type="ECO:0000256" key="1">
    <source>
        <dbReference type="SAM" id="MobiDB-lite"/>
    </source>
</evidence>
<feature type="region of interest" description="Disordered" evidence="1">
    <location>
        <begin position="45"/>
        <end position="90"/>
    </location>
</feature>
<dbReference type="AlphaFoldDB" id="A0A0F6SHD8"/>
<name>A0A0F6SHD8_9BACT</name>
<dbReference type="Proteomes" id="UP000034883">
    <property type="component" value="Chromosome"/>
</dbReference>
<keyword evidence="3" id="KW-1185">Reference proteome</keyword>
<sequence>MLVISRWRSVAVLVLVRRARARARTSERWSVDGIEEVVRWAPTLRSTTASSRPHHRGGGRRTTASPSRHHRGGGHCTTGRPSIHHRRGIA</sequence>
<proteinExistence type="predicted"/>
<evidence type="ECO:0000313" key="2">
    <source>
        <dbReference type="EMBL" id="AKF10269.1"/>
    </source>
</evidence>
<protein>
    <submittedName>
        <fullName evidence="2">Uncharacterized protein</fullName>
    </submittedName>
</protein>
<evidence type="ECO:0000313" key="3">
    <source>
        <dbReference type="Proteomes" id="UP000034883"/>
    </source>
</evidence>
<gene>
    <name evidence="2" type="ORF">DB32_007418</name>
</gene>